<dbReference type="InterPro" id="IPR035490">
    <property type="entry name" value="GlmS/FrlB_SIS"/>
</dbReference>
<keyword evidence="1" id="KW-0677">Repeat</keyword>
<dbReference type="RefSeq" id="WP_055739859.1">
    <property type="nucleotide sequence ID" value="NZ_JAAIWL010000009.1"/>
</dbReference>
<reference evidence="3 4" key="1">
    <citation type="submission" date="2015-09" db="EMBL/GenBank/DDBJ databases">
        <title>Genome sequencing project for genomic taxonomy and phylogenomics of Bacillus-like bacteria.</title>
        <authorList>
            <person name="Liu B."/>
            <person name="Wang J."/>
            <person name="Zhu Y."/>
            <person name="Liu G."/>
            <person name="Chen Q."/>
            <person name="Chen Z."/>
            <person name="Lan J."/>
            <person name="Che J."/>
            <person name="Ge C."/>
            <person name="Shi H."/>
            <person name="Pan Z."/>
            <person name="Liu X."/>
        </authorList>
    </citation>
    <scope>NUCLEOTIDE SEQUENCE [LARGE SCALE GENOMIC DNA]</scope>
    <source>
        <strain evidence="3 4">LMG 18435</strain>
    </source>
</reference>
<dbReference type="PROSITE" id="PS51464">
    <property type="entry name" value="SIS"/>
    <property type="match status" value="1"/>
</dbReference>
<comment type="caution">
    <text evidence="3">The sequence shown here is derived from an EMBL/GenBank/DDBJ whole genome shotgun (WGS) entry which is preliminary data.</text>
</comment>
<organism evidence="3 4">
    <name type="scientific">Heyndrickxia shackletonii</name>
    <dbReference type="NCBI Taxonomy" id="157838"/>
    <lineage>
        <taxon>Bacteria</taxon>
        <taxon>Bacillati</taxon>
        <taxon>Bacillota</taxon>
        <taxon>Bacilli</taxon>
        <taxon>Bacillales</taxon>
        <taxon>Bacillaceae</taxon>
        <taxon>Heyndrickxia</taxon>
    </lineage>
</organism>
<dbReference type="CDD" id="cd05009">
    <property type="entry name" value="SIS_GlmS_GlmD_2"/>
    <property type="match status" value="1"/>
</dbReference>
<dbReference type="GO" id="GO:0097367">
    <property type="term" value="F:carbohydrate derivative binding"/>
    <property type="evidence" value="ECO:0007669"/>
    <property type="project" value="InterPro"/>
</dbReference>
<keyword evidence="4" id="KW-1185">Reference proteome</keyword>
<dbReference type="GO" id="GO:0006487">
    <property type="term" value="P:protein N-linked glycosylation"/>
    <property type="evidence" value="ECO:0007669"/>
    <property type="project" value="TreeGrafter"/>
</dbReference>
<sequence>METMMTNVYEQEQTCLRMLNQFEQELHDFKNFIKSRKPKNWLILATGSSANAIISAKYYIEKIAGVFIEIKEPFNFTHYEKVNDYTDFVLAVSQSGKSHSTIEALKKIQSSSEIPTAVLTSRLDSPITDYADMVIDIGCGIEKVGFVTKGFTATMLKSMLMGVIAGRKLHHINEKTTELEIKKFYEIVNRIPSIIKKTEDFYKRHAQEIHSIPRFAAIGYGPAVGTAKECETKFTETIRVPTHGFELEAFMHGPYLEINENYGLFFIQTESILSKRAKKLKDYFSRYTDHCFTIECGNNEEEEKTLSLGTDIDELLCPLVMSIPFQILAYRIAAGRGIDLNTPIFHDFDQFLKCKV</sequence>
<evidence type="ECO:0000256" key="1">
    <source>
        <dbReference type="ARBA" id="ARBA00022737"/>
    </source>
</evidence>
<dbReference type="Proteomes" id="UP000051888">
    <property type="component" value="Unassembled WGS sequence"/>
</dbReference>
<evidence type="ECO:0000259" key="2">
    <source>
        <dbReference type="PROSITE" id="PS51464"/>
    </source>
</evidence>
<dbReference type="GO" id="GO:0004360">
    <property type="term" value="F:glutamine-fructose-6-phosphate transaminase (isomerizing) activity"/>
    <property type="evidence" value="ECO:0007669"/>
    <property type="project" value="TreeGrafter"/>
</dbReference>
<dbReference type="SUPFAM" id="SSF53697">
    <property type="entry name" value="SIS domain"/>
    <property type="match status" value="1"/>
</dbReference>
<name>A0A0Q3TJG6_9BACI</name>
<protein>
    <recommendedName>
        <fullName evidence="2">SIS domain-containing protein</fullName>
    </recommendedName>
</protein>
<gene>
    <name evidence="3" type="ORF">AN964_11765</name>
</gene>
<dbReference type="InterPro" id="IPR035466">
    <property type="entry name" value="GlmS/AgaS_SIS"/>
</dbReference>
<evidence type="ECO:0000313" key="4">
    <source>
        <dbReference type="Proteomes" id="UP000051888"/>
    </source>
</evidence>
<dbReference type="PANTHER" id="PTHR10937">
    <property type="entry name" value="GLUCOSAMINE--FRUCTOSE-6-PHOSPHATE AMINOTRANSFERASE, ISOMERIZING"/>
    <property type="match status" value="1"/>
</dbReference>
<evidence type="ECO:0000313" key="3">
    <source>
        <dbReference type="EMBL" id="KQL54104.1"/>
    </source>
</evidence>
<dbReference type="EMBL" id="LJJC01000004">
    <property type="protein sequence ID" value="KQL54104.1"/>
    <property type="molecule type" value="Genomic_DNA"/>
</dbReference>
<dbReference type="AlphaFoldDB" id="A0A0Q3TJG6"/>
<dbReference type="GO" id="GO:0006047">
    <property type="term" value="P:UDP-N-acetylglucosamine metabolic process"/>
    <property type="evidence" value="ECO:0007669"/>
    <property type="project" value="TreeGrafter"/>
</dbReference>
<accession>A0A0Q3TJG6</accession>
<proteinExistence type="predicted"/>
<dbReference type="PATRIC" id="fig|157838.3.peg.2590"/>
<dbReference type="GO" id="GO:0006002">
    <property type="term" value="P:fructose 6-phosphate metabolic process"/>
    <property type="evidence" value="ECO:0007669"/>
    <property type="project" value="TreeGrafter"/>
</dbReference>
<feature type="domain" description="SIS" evidence="2">
    <location>
        <begin position="29"/>
        <end position="175"/>
    </location>
</feature>
<dbReference type="Gene3D" id="3.40.50.10490">
    <property type="entry name" value="Glucose-6-phosphate isomerase like protein, domain 1"/>
    <property type="match status" value="2"/>
</dbReference>
<dbReference type="InterPro" id="IPR001347">
    <property type="entry name" value="SIS_dom"/>
</dbReference>
<dbReference type="OrthoDB" id="5150296at2"/>
<dbReference type="InterPro" id="IPR046348">
    <property type="entry name" value="SIS_dom_sf"/>
</dbReference>
<dbReference type="CDD" id="cd05008">
    <property type="entry name" value="SIS_GlmS_GlmD_1"/>
    <property type="match status" value="1"/>
</dbReference>
<dbReference type="STRING" id="157838.AN964_11765"/>
<dbReference type="Pfam" id="PF01380">
    <property type="entry name" value="SIS"/>
    <property type="match status" value="1"/>
</dbReference>
<dbReference type="PANTHER" id="PTHR10937:SF17">
    <property type="entry name" value="GLUCOSAMINE-FRUCTOSE-6-PHOSPHATE AMINOTRANSFERASE"/>
    <property type="match status" value="1"/>
</dbReference>